<keyword evidence="3" id="KW-1185">Reference proteome</keyword>
<evidence type="ECO:0000313" key="3">
    <source>
        <dbReference type="Proteomes" id="UP000198928"/>
    </source>
</evidence>
<name>A0A1I4DA41_9ACTN</name>
<dbReference type="EMBL" id="FOSG01000010">
    <property type="protein sequence ID" value="SFK89975.1"/>
    <property type="molecule type" value="Genomic_DNA"/>
</dbReference>
<protein>
    <submittedName>
        <fullName evidence="2">Uncharacterized protein</fullName>
    </submittedName>
</protein>
<evidence type="ECO:0000256" key="1">
    <source>
        <dbReference type="SAM" id="MobiDB-lite"/>
    </source>
</evidence>
<feature type="region of interest" description="Disordered" evidence="1">
    <location>
        <begin position="1"/>
        <end position="38"/>
    </location>
</feature>
<dbReference type="RefSeq" id="WP_093850269.1">
    <property type="nucleotide sequence ID" value="NZ_FOSG01000010.1"/>
</dbReference>
<evidence type="ECO:0000313" key="2">
    <source>
        <dbReference type="EMBL" id="SFK89975.1"/>
    </source>
</evidence>
<feature type="compositionally biased region" description="Low complexity" evidence="1">
    <location>
        <begin position="25"/>
        <end position="38"/>
    </location>
</feature>
<reference evidence="3" key="1">
    <citation type="submission" date="2016-10" db="EMBL/GenBank/DDBJ databases">
        <authorList>
            <person name="Varghese N."/>
            <person name="Submissions S."/>
        </authorList>
    </citation>
    <scope>NUCLEOTIDE SEQUENCE [LARGE SCALE GENOMIC DNA]</scope>
    <source>
        <strain evidence="3">PL19</strain>
    </source>
</reference>
<proteinExistence type="predicted"/>
<gene>
    <name evidence="2" type="ORF">SAMN05192584_11015</name>
</gene>
<feature type="region of interest" description="Disordered" evidence="1">
    <location>
        <begin position="193"/>
        <end position="215"/>
    </location>
</feature>
<dbReference type="AlphaFoldDB" id="A0A1I4DA41"/>
<accession>A0A1I4DA41</accession>
<dbReference type="OrthoDB" id="4188786at2"/>
<dbReference type="Proteomes" id="UP000198928">
    <property type="component" value="Unassembled WGS sequence"/>
</dbReference>
<organism evidence="2 3">
    <name type="scientific">Streptomyces pini</name>
    <dbReference type="NCBI Taxonomy" id="1520580"/>
    <lineage>
        <taxon>Bacteria</taxon>
        <taxon>Bacillati</taxon>
        <taxon>Actinomycetota</taxon>
        <taxon>Actinomycetes</taxon>
        <taxon>Kitasatosporales</taxon>
        <taxon>Streptomycetaceae</taxon>
        <taxon>Streptomyces</taxon>
    </lineage>
</organism>
<sequence>MTNEPASPPVRSDRPAGPARHLPWPGARPAVPGPARAVLRPGRWDGCVRAYRADVTAEGPVDGAPVAVLLGRYTGPSAGLALRWLRGQARRIADGLDPDPVTARWAGRGTLGRVPDRPGRSADVPAELRRWCADEESQEAAAERLAEGLSFRLTAADHTGSYALRVWPVGVVVPRSGTSPLTYVRWPHQLPPWSPEPRPAAASPHRGTGVRLRSR</sequence>